<dbReference type="Pfam" id="PF17874">
    <property type="entry name" value="TPR_MalT"/>
    <property type="match status" value="1"/>
</dbReference>
<dbReference type="InterPro" id="IPR036388">
    <property type="entry name" value="WH-like_DNA-bd_sf"/>
</dbReference>
<dbReference type="RefSeq" id="WP_204003874.1">
    <property type="nucleotide sequence ID" value="NZ_BOPG01000050.1"/>
</dbReference>
<dbReference type="InterPro" id="IPR027417">
    <property type="entry name" value="P-loop_NTPase"/>
</dbReference>
<dbReference type="GO" id="GO:0003677">
    <property type="term" value="F:DNA binding"/>
    <property type="evidence" value="ECO:0007669"/>
    <property type="project" value="UniProtKB-UniRule"/>
</dbReference>
<dbReference type="SUPFAM" id="SSF48452">
    <property type="entry name" value="TPR-like"/>
    <property type="match status" value="4"/>
</dbReference>
<dbReference type="PANTHER" id="PTHR35807">
    <property type="entry name" value="TRANSCRIPTIONAL REGULATOR REDD-RELATED"/>
    <property type="match status" value="1"/>
</dbReference>
<dbReference type="InterPro" id="IPR016032">
    <property type="entry name" value="Sig_transdc_resp-reg_C-effctor"/>
</dbReference>
<gene>
    <name evidence="7" type="ORF">Vau01_075910</name>
</gene>
<keyword evidence="8" id="KW-1185">Reference proteome</keyword>
<evidence type="ECO:0000256" key="1">
    <source>
        <dbReference type="ARBA" id="ARBA00005820"/>
    </source>
</evidence>
<dbReference type="GO" id="GO:0006355">
    <property type="term" value="P:regulation of DNA-templated transcription"/>
    <property type="evidence" value="ECO:0007669"/>
    <property type="project" value="InterPro"/>
</dbReference>
<dbReference type="SUPFAM" id="SSF46894">
    <property type="entry name" value="C-terminal effector domain of the bipartite response regulators"/>
    <property type="match status" value="1"/>
</dbReference>
<dbReference type="InterPro" id="IPR011990">
    <property type="entry name" value="TPR-like_helical_dom_sf"/>
</dbReference>
<dbReference type="AlphaFoldDB" id="A0A8J3ZE03"/>
<accession>A0A8J3ZE03</accession>
<dbReference type="InterPro" id="IPR019734">
    <property type="entry name" value="TPR_rpt"/>
</dbReference>
<dbReference type="InterPro" id="IPR002182">
    <property type="entry name" value="NB-ARC"/>
</dbReference>
<dbReference type="EMBL" id="BOPG01000050">
    <property type="protein sequence ID" value="GIJ60075.1"/>
    <property type="molecule type" value="Genomic_DNA"/>
</dbReference>
<protein>
    <submittedName>
        <fullName evidence="7">SARP family transcriptional regulator</fullName>
    </submittedName>
</protein>
<feature type="domain" description="OmpR/PhoB-type" evidence="6">
    <location>
        <begin position="1"/>
        <end position="92"/>
    </location>
</feature>
<dbReference type="Gene3D" id="3.40.50.300">
    <property type="entry name" value="P-loop containing nucleotide triphosphate hydrolases"/>
    <property type="match status" value="1"/>
</dbReference>
<dbReference type="GO" id="GO:0043531">
    <property type="term" value="F:ADP binding"/>
    <property type="evidence" value="ECO:0007669"/>
    <property type="project" value="InterPro"/>
</dbReference>
<dbReference type="PROSITE" id="PS51755">
    <property type="entry name" value="OMPR_PHOB"/>
    <property type="match status" value="1"/>
</dbReference>
<dbReference type="SUPFAM" id="SSF52540">
    <property type="entry name" value="P-loop containing nucleoside triphosphate hydrolases"/>
    <property type="match status" value="1"/>
</dbReference>
<dbReference type="Proteomes" id="UP000612585">
    <property type="component" value="Unassembled WGS sequence"/>
</dbReference>
<evidence type="ECO:0000256" key="5">
    <source>
        <dbReference type="PROSITE-ProRule" id="PRU01091"/>
    </source>
</evidence>
<keyword evidence="4" id="KW-0804">Transcription</keyword>
<dbReference type="InterPro" id="IPR051677">
    <property type="entry name" value="AfsR-DnrI-RedD_regulator"/>
</dbReference>
<dbReference type="Pfam" id="PF00931">
    <property type="entry name" value="NB-ARC"/>
    <property type="match status" value="1"/>
</dbReference>
<dbReference type="InterPro" id="IPR005158">
    <property type="entry name" value="BTAD"/>
</dbReference>
<sequence length="1028" mass="110418">MAVEFGVLGPMTAMVDGRPVAVPATKHRILLAALLLRANQVVTVSELVEYLWTGAPPADARGTVQTYVHRLRKMFGRPDLIVTQGNGYLVRVPPVDLDLHRFRSLLKQADEAAADADPEAESACLRAALALWRGPVLADVPSELLRAVRLAVEEDRLWAIERSIDVELAAGRYADLVSELRGLTAEHPLRERLWQQLMLALYGSGRQAEALEAFRTVGRKLREEIGIEPGEDLCALHKAMLANDVSLVTPVAAVPQPDSAAAWTALCTLPLDIRRHVGREELITRAEQELTCGGDAGRVPVMAVWGPAGVGKTALAVRIAHHLRDTFPDGQWYVRLTGSRGGREPTEVLAELLQASGLDPIRIPEQPDARAALLRARLAGRRVLLLLDDATDAAQVRPLLPGTAGPAVVVTSRSDLRGLAALHDVWAVALDVLSTAQAQTLLAQVIPDVVGESPELVDTLARLCGHLPLALRLAAANLIGRPRAEVARYLSQLQTGERLRYLAVAGDPQAAIRTTFALSYLALPAPAARLFRLLGAAPGDDVTRETAAALLGTAPVDAEDLLEQLTARSLLQQHHIGRYQLHDLLRMYAAERTTAEDPVTVRLDALRRLFDHYLSTADAAGRVLYPDLARLRRPESGPADPVAFDSPAAALSYLDAERHNLVAAIAAAEHTLPPYTWHLTDALRGYFHSHSTTDQWRAAVTSGLAAADRTGDLPAQAAMHLSQGTLFWHLARHPEALDETERAREVSRTTGEPVIEAAALINLGVIHLECGHPARAAAHFQQAIALPHADRQEFATANAHVNLAGAYLEMGDLAAAEEAATRASALCDRLGSPHSAAVARANLGQVYQAQGRLDEAATQLGEALATFRTLRSRGDTVETTANLASVLRESGHLDDALALATAAVAEAHDLDIPRITAEPLVSLGYVHLARSEYALAAVSLHEALGLVDHGGQRRTATKARIGLADVSRCLGDLAASATYARQALRDATTHGHRIEQRAALTALAYATLAIRESRKASRHAPKAIDIGV</sequence>
<dbReference type="Pfam" id="PF00486">
    <property type="entry name" value="Trans_reg_C"/>
    <property type="match status" value="1"/>
</dbReference>
<dbReference type="Gene3D" id="1.10.10.10">
    <property type="entry name" value="Winged helix-like DNA-binding domain superfamily/Winged helix DNA-binding domain"/>
    <property type="match status" value="2"/>
</dbReference>
<feature type="DNA-binding region" description="OmpR/PhoB-type" evidence="5">
    <location>
        <begin position="1"/>
        <end position="92"/>
    </location>
</feature>
<dbReference type="CDD" id="cd15831">
    <property type="entry name" value="BTAD"/>
    <property type="match status" value="1"/>
</dbReference>
<dbReference type="PANTHER" id="PTHR35807:SF1">
    <property type="entry name" value="TRANSCRIPTIONAL REGULATOR REDD"/>
    <property type="match status" value="1"/>
</dbReference>
<dbReference type="PRINTS" id="PR00364">
    <property type="entry name" value="DISEASERSIST"/>
</dbReference>
<dbReference type="Pfam" id="PF03704">
    <property type="entry name" value="BTAD"/>
    <property type="match status" value="1"/>
</dbReference>
<keyword evidence="2" id="KW-0805">Transcription regulation</keyword>
<dbReference type="InterPro" id="IPR001867">
    <property type="entry name" value="OmpR/PhoB-type_DNA-bd"/>
</dbReference>
<dbReference type="GO" id="GO:0000160">
    <property type="term" value="P:phosphorelay signal transduction system"/>
    <property type="evidence" value="ECO:0007669"/>
    <property type="project" value="InterPro"/>
</dbReference>
<evidence type="ECO:0000259" key="6">
    <source>
        <dbReference type="PROSITE" id="PS51755"/>
    </source>
</evidence>
<comment type="caution">
    <text evidence="7">The sequence shown here is derived from an EMBL/GenBank/DDBJ whole genome shotgun (WGS) entry which is preliminary data.</text>
</comment>
<evidence type="ECO:0000256" key="2">
    <source>
        <dbReference type="ARBA" id="ARBA00023015"/>
    </source>
</evidence>
<evidence type="ECO:0000313" key="8">
    <source>
        <dbReference type="Proteomes" id="UP000612585"/>
    </source>
</evidence>
<name>A0A8J3ZE03_9ACTN</name>
<dbReference type="SMART" id="SM00028">
    <property type="entry name" value="TPR"/>
    <property type="match status" value="7"/>
</dbReference>
<reference evidence="7" key="1">
    <citation type="submission" date="2021-01" db="EMBL/GenBank/DDBJ databases">
        <title>Whole genome shotgun sequence of Virgisporangium aurantiacum NBRC 16421.</title>
        <authorList>
            <person name="Komaki H."/>
            <person name="Tamura T."/>
        </authorList>
    </citation>
    <scope>NUCLEOTIDE SEQUENCE</scope>
    <source>
        <strain evidence="7">NBRC 16421</strain>
    </source>
</reference>
<dbReference type="InterPro" id="IPR041617">
    <property type="entry name" value="TPR_MalT"/>
</dbReference>
<evidence type="ECO:0000256" key="4">
    <source>
        <dbReference type="ARBA" id="ARBA00023163"/>
    </source>
</evidence>
<proteinExistence type="inferred from homology"/>
<dbReference type="InterPro" id="IPR003593">
    <property type="entry name" value="AAA+_ATPase"/>
</dbReference>
<dbReference type="Gene3D" id="1.25.40.10">
    <property type="entry name" value="Tetratricopeptide repeat domain"/>
    <property type="match status" value="3"/>
</dbReference>
<dbReference type="SMART" id="SM00382">
    <property type="entry name" value="AAA"/>
    <property type="match status" value="1"/>
</dbReference>
<dbReference type="SMART" id="SM00862">
    <property type="entry name" value="Trans_reg_C"/>
    <property type="match status" value="1"/>
</dbReference>
<evidence type="ECO:0000256" key="3">
    <source>
        <dbReference type="ARBA" id="ARBA00023125"/>
    </source>
</evidence>
<comment type="similarity">
    <text evidence="1">Belongs to the AfsR/DnrI/RedD regulatory family.</text>
</comment>
<keyword evidence="3 5" id="KW-0238">DNA-binding</keyword>
<organism evidence="7 8">
    <name type="scientific">Virgisporangium aurantiacum</name>
    <dbReference type="NCBI Taxonomy" id="175570"/>
    <lineage>
        <taxon>Bacteria</taxon>
        <taxon>Bacillati</taxon>
        <taxon>Actinomycetota</taxon>
        <taxon>Actinomycetes</taxon>
        <taxon>Micromonosporales</taxon>
        <taxon>Micromonosporaceae</taxon>
        <taxon>Virgisporangium</taxon>
    </lineage>
</organism>
<evidence type="ECO:0000313" key="7">
    <source>
        <dbReference type="EMBL" id="GIJ60075.1"/>
    </source>
</evidence>
<dbReference type="SMART" id="SM01043">
    <property type="entry name" value="BTAD"/>
    <property type="match status" value="1"/>
</dbReference>